<feature type="transmembrane region" description="Helical" evidence="9">
    <location>
        <begin position="53"/>
        <end position="71"/>
    </location>
</feature>
<dbReference type="GO" id="GO:0005345">
    <property type="term" value="F:purine nucleobase transmembrane transporter activity"/>
    <property type="evidence" value="ECO:0007669"/>
    <property type="project" value="TreeGrafter"/>
</dbReference>
<dbReference type="EMBL" id="VKGC01000025">
    <property type="protein sequence ID" value="TSA80617.1"/>
    <property type="molecule type" value="Genomic_DNA"/>
</dbReference>
<evidence type="ECO:0000256" key="4">
    <source>
        <dbReference type="ARBA" id="ARBA00022475"/>
    </source>
</evidence>
<dbReference type="GO" id="GO:0005886">
    <property type="term" value="C:plasma membrane"/>
    <property type="evidence" value="ECO:0007669"/>
    <property type="project" value="UniProtKB-SubCell"/>
</dbReference>
<evidence type="ECO:0000256" key="2">
    <source>
        <dbReference type="ARBA" id="ARBA00005697"/>
    </source>
</evidence>
<keyword evidence="11" id="KW-1185">Reference proteome</keyword>
<keyword evidence="3 8" id="KW-0813">Transport</keyword>
<reference evidence="10" key="1">
    <citation type="submission" date="2019-07" db="EMBL/GenBank/DDBJ databases">
        <title>Helicobacter labacensis sp. nov., Helicobacter mehlei sp. nov. and Helicobacter vulpis sp. nov., isolated from gastric mucosa of red fox (Vulpis vulpis).</title>
        <authorList>
            <person name="Kusar D."/>
            <person name="Gruntar I."/>
            <person name="Pate M."/>
            <person name="Zajc U."/>
            <person name="Ocepek M."/>
        </authorList>
    </citation>
    <scope>NUCLEOTIDE SEQUENCE [LARGE SCALE GENOMIC DNA]</scope>
    <source>
        <strain evidence="10">L8b</strain>
    </source>
</reference>
<evidence type="ECO:0000256" key="6">
    <source>
        <dbReference type="ARBA" id="ARBA00022989"/>
    </source>
</evidence>
<feature type="transmembrane region" description="Helical" evidence="9">
    <location>
        <begin position="318"/>
        <end position="336"/>
    </location>
</feature>
<comment type="subcellular location">
    <subcellularLocation>
        <location evidence="1 8">Cell membrane</location>
        <topology evidence="1 8">Multi-pass membrane protein</topology>
    </subcellularLocation>
</comment>
<dbReference type="PANTHER" id="PTHR43337:SF1">
    <property type="entry name" value="XANTHINE_URACIL PERMEASE C887.17-RELATED"/>
    <property type="match status" value="1"/>
</dbReference>
<reference evidence="10" key="2">
    <citation type="submission" date="2019-07" db="EMBL/GenBank/DDBJ databases">
        <authorList>
            <person name="Papic B."/>
        </authorList>
    </citation>
    <scope>NUCLEOTIDE SEQUENCE [LARGE SCALE GENOMIC DNA]</scope>
    <source>
        <strain evidence="10">L8b</strain>
    </source>
</reference>
<dbReference type="AlphaFoldDB" id="A0A553UKA2"/>
<name>A0A553UKA2_9HELI</name>
<dbReference type="InterPro" id="IPR045018">
    <property type="entry name" value="Azg-like"/>
</dbReference>
<gene>
    <name evidence="10" type="ORF">FNE76_07190</name>
</gene>
<feature type="transmembrane region" description="Helical" evidence="9">
    <location>
        <begin position="106"/>
        <end position="125"/>
    </location>
</feature>
<evidence type="ECO:0000256" key="8">
    <source>
        <dbReference type="PIRNR" id="PIRNR005353"/>
    </source>
</evidence>
<dbReference type="Proteomes" id="UP000319322">
    <property type="component" value="Unassembled WGS sequence"/>
</dbReference>
<evidence type="ECO:0000256" key="9">
    <source>
        <dbReference type="SAM" id="Phobius"/>
    </source>
</evidence>
<evidence type="ECO:0000313" key="11">
    <source>
        <dbReference type="Proteomes" id="UP000319322"/>
    </source>
</evidence>
<evidence type="ECO:0000256" key="3">
    <source>
        <dbReference type="ARBA" id="ARBA00022448"/>
    </source>
</evidence>
<dbReference type="Pfam" id="PF00860">
    <property type="entry name" value="Xan_ur_permease"/>
    <property type="match status" value="1"/>
</dbReference>
<proteinExistence type="inferred from homology"/>
<feature type="transmembrane region" description="Helical" evidence="9">
    <location>
        <begin position="83"/>
        <end position="100"/>
    </location>
</feature>
<feature type="transmembrane region" description="Helical" evidence="9">
    <location>
        <begin position="169"/>
        <end position="189"/>
    </location>
</feature>
<comment type="similarity">
    <text evidence="2 8">Belongs to the nucleobase:cation symporter-2 (NCS2) (TC 2.A.40) family. Azg-like subfamily.</text>
</comment>
<organism evidence="10 11">
    <name type="scientific">Helicobacter mehlei</name>
    <dbReference type="NCBI Taxonomy" id="2316080"/>
    <lineage>
        <taxon>Bacteria</taxon>
        <taxon>Pseudomonadati</taxon>
        <taxon>Campylobacterota</taxon>
        <taxon>Epsilonproteobacteria</taxon>
        <taxon>Campylobacterales</taxon>
        <taxon>Helicobacteraceae</taxon>
        <taxon>Helicobacter</taxon>
    </lineage>
</organism>
<sequence length="436" mass="46778">MQALARFFQFKERHTNLRTEITAGVTTFVTMAYILVVNPAILQKTGMDFEGVFVATILVSVVGTLIMGLLANYPIAIAPGMGMNAYFTFVIVLSMGISWQSALGSVFLASLIFLALSLTGFREALIKAIPNPLKAGMSAGIGLFIAFIGMQNAHLIVASPATLVTLGNFAHPIAYMSLLGLLITLVLMIYNIKAAIFLGMLITALLSFLLGHLQLPDHLLELPTHTSTTFLKLDILSAFKPNLSAVIFTFFLIMLFDTTATMIGVAKQANLLENGHFPNAKAALSADAIASTLGALAGTSPTSAYIESGTGVSVGGRTGFTGVVIALLFVGMLFLAPLAKVLASMPAITSPALIVVGFLMMSHLGQIDWHNLEESLPAFFVLFWIPLSYSITNGVGAGLILYPLIKICRGKFKEVHPLLYVFMILFILQFILDAKH</sequence>
<dbReference type="InterPro" id="IPR026033">
    <property type="entry name" value="Azg-like_bact_archaea"/>
</dbReference>
<feature type="transmembrane region" description="Helical" evidence="9">
    <location>
        <begin position="286"/>
        <end position="306"/>
    </location>
</feature>
<accession>A0A553UKA2</accession>
<keyword evidence="4 8" id="KW-1003">Cell membrane</keyword>
<keyword evidence="5 8" id="KW-0812">Transmembrane</keyword>
<dbReference type="InterPro" id="IPR006043">
    <property type="entry name" value="NCS2"/>
</dbReference>
<protein>
    <submittedName>
        <fullName evidence="10">NCS2 family permease</fullName>
    </submittedName>
</protein>
<feature type="transmembrane region" description="Helical" evidence="9">
    <location>
        <begin position="243"/>
        <end position="265"/>
    </location>
</feature>
<keyword evidence="6 8" id="KW-1133">Transmembrane helix</keyword>
<feature type="transmembrane region" description="Helical" evidence="9">
    <location>
        <begin position="137"/>
        <end position="157"/>
    </location>
</feature>
<evidence type="ECO:0000256" key="7">
    <source>
        <dbReference type="ARBA" id="ARBA00023136"/>
    </source>
</evidence>
<dbReference type="PIRSF" id="PIRSF005353">
    <property type="entry name" value="PbuG"/>
    <property type="match status" value="1"/>
</dbReference>
<feature type="transmembrane region" description="Helical" evidence="9">
    <location>
        <begin position="417"/>
        <end position="434"/>
    </location>
</feature>
<feature type="transmembrane region" description="Helical" evidence="9">
    <location>
        <begin position="379"/>
        <end position="405"/>
    </location>
</feature>
<evidence type="ECO:0000256" key="5">
    <source>
        <dbReference type="ARBA" id="ARBA00022692"/>
    </source>
</evidence>
<dbReference type="OrthoDB" id="9808458at2"/>
<feature type="transmembrane region" description="Helical" evidence="9">
    <location>
        <begin position="21"/>
        <end position="41"/>
    </location>
</feature>
<feature type="transmembrane region" description="Helical" evidence="9">
    <location>
        <begin position="196"/>
        <end position="215"/>
    </location>
</feature>
<comment type="caution">
    <text evidence="10">The sequence shown here is derived from an EMBL/GenBank/DDBJ whole genome shotgun (WGS) entry which is preliminary data.</text>
</comment>
<evidence type="ECO:0000313" key="10">
    <source>
        <dbReference type="EMBL" id="TSA80617.1"/>
    </source>
</evidence>
<evidence type="ECO:0000256" key="1">
    <source>
        <dbReference type="ARBA" id="ARBA00004651"/>
    </source>
</evidence>
<dbReference type="PANTHER" id="PTHR43337">
    <property type="entry name" value="XANTHINE/URACIL PERMEASE C887.17-RELATED"/>
    <property type="match status" value="1"/>
</dbReference>
<keyword evidence="7 8" id="KW-0472">Membrane</keyword>
<dbReference type="RefSeq" id="WP_120948684.1">
    <property type="nucleotide sequence ID" value="NZ_QXQP01000026.1"/>
</dbReference>
<feature type="transmembrane region" description="Helical" evidence="9">
    <location>
        <begin position="348"/>
        <end position="367"/>
    </location>
</feature>